<dbReference type="AlphaFoldDB" id="A0A1Q4V940"/>
<keyword evidence="1" id="KW-0812">Transmembrane</keyword>
<proteinExistence type="predicted"/>
<feature type="transmembrane region" description="Helical" evidence="1">
    <location>
        <begin position="91"/>
        <end position="111"/>
    </location>
</feature>
<feature type="transmembrane region" description="Helical" evidence="1">
    <location>
        <begin position="25"/>
        <end position="51"/>
    </location>
</feature>
<dbReference type="STRING" id="1048205.AB852_14395"/>
<evidence type="ECO:0000256" key="1">
    <source>
        <dbReference type="SAM" id="Phobius"/>
    </source>
</evidence>
<organism evidence="2 3">
    <name type="scientific">Streptomyces uncialis</name>
    <dbReference type="NCBI Taxonomy" id="1048205"/>
    <lineage>
        <taxon>Bacteria</taxon>
        <taxon>Bacillati</taxon>
        <taxon>Actinomycetota</taxon>
        <taxon>Actinomycetes</taxon>
        <taxon>Kitasatosporales</taxon>
        <taxon>Streptomycetaceae</taxon>
        <taxon>Streptomyces</taxon>
    </lineage>
</organism>
<name>A0A1Q4V940_9ACTN</name>
<dbReference type="EMBL" id="LFBV01000003">
    <property type="protein sequence ID" value="OKH94269.1"/>
    <property type="molecule type" value="Genomic_DNA"/>
</dbReference>
<reference evidence="2 3" key="1">
    <citation type="submission" date="2015-06" db="EMBL/GenBank/DDBJ databases">
        <title>Cloning and characterization of the uncialamcin biosynthetic gene cluster.</title>
        <authorList>
            <person name="Yan X."/>
            <person name="Huang T."/>
            <person name="Ge H."/>
            <person name="Shen B."/>
        </authorList>
    </citation>
    <scope>NUCLEOTIDE SEQUENCE [LARGE SCALE GENOMIC DNA]</scope>
    <source>
        <strain evidence="2 3">DCA2648</strain>
    </source>
</reference>
<keyword evidence="1" id="KW-1133">Transmembrane helix</keyword>
<comment type="caution">
    <text evidence="2">The sequence shown here is derived from an EMBL/GenBank/DDBJ whole genome shotgun (WGS) entry which is preliminary data.</text>
</comment>
<feature type="transmembrane region" description="Helical" evidence="1">
    <location>
        <begin position="58"/>
        <end position="79"/>
    </location>
</feature>
<gene>
    <name evidence="2" type="ORF">AB852_14395</name>
</gene>
<evidence type="ECO:0000313" key="3">
    <source>
        <dbReference type="Proteomes" id="UP000186455"/>
    </source>
</evidence>
<sequence length="121" mass="12932">MATTVESPHPRTGRSVPLPVTVASWAVLVMIVGQFSLVAAVPVVITVFGALRHVPDLAVRWTATLLAGTYAVPLVVWLTRPDGARSLSQDMHPLSFGLIVAASAAVIVALHRTRRRHPSAR</sequence>
<dbReference type="Proteomes" id="UP000186455">
    <property type="component" value="Unassembled WGS sequence"/>
</dbReference>
<protein>
    <submittedName>
        <fullName evidence="2">Uncharacterized protein</fullName>
    </submittedName>
</protein>
<keyword evidence="3" id="KW-1185">Reference proteome</keyword>
<accession>A0A1Q4V940</accession>
<keyword evidence="1" id="KW-0472">Membrane</keyword>
<evidence type="ECO:0000313" key="2">
    <source>
        <dbReference type="EMBL" id="OKH94269.1"/>
    </source>
</evidence>